<dbReference type="EMBL" id="CAJNYD010002585">
    <property type="protein sequence ID" value="CAF3433345.1"/>
    <property type="molecule type" value="Genomic_DNA"/>
</dbReference>
<dbReference type="GO" id="GO:0008270">
    <property type="term" value="F:zinc ion binding"/>
    <property type="evidence" value="ECO:0007669"/>
    <property type="project" value="UniProtKB-KW"/>
</dbReference>
<dbReference type="InterPro" id="IPR001258">
    <property type="entry name" value="NHL_repeat"/>
</dbReference>
<keyword evidence="1" id="KW-0677">Repeat</keyword>
<dbReference type="GO" id="GO:0043161">
    <property type="term" value="P:proteasome-mediated ubiquitin-dependent protein catabolic process"/>
    <property type="evidence" value="ECO:0007669"/>
    <property type="project" value="TreeGrafter"/>
</dbReference>
<proteinExistence type="predicted"/>
<dbReference type="PANTHER" id="PTHR24104">
    <property type="entry name" value="E3 UBIQUITIN-PROTEIN LIGASE NHLRC1-RELATED"/>
    <property type="match status" value="1"/>
</dbReference>
<dbReference type="Pfam" id="PF01436">
    <property type="entry name" value="NHL"/>
    <property type="match status" value="2"/>
</dbReference>
<protein>
    <recommendedName>
        <fullName evidence="5">NHL repeat containing protein</fullName>
    </recommendedName>
</protein>
<dbReference type="Proteomes" id="UP000663833">
    <property type="component" value="Unassembled WGS sequence"/>
</dbReference>
<dbReference type="InterPro" id="IPR011042">
    <property type="entry name" value="6-blade_b-propeller_TolB-like"/>
</dbReference>
<name>A0A818CNZ7_9BILA</name>
<dbReference type="PROSITE" id="PS51125">
    <property type="entry name" value="NHL"/>
    <property type="match status" value="2"/>
</dbReference>
<gene>
    <name evidence="3" type="ORF">LUA448_LOCUS20548</name>
</gene>
<evidence type="ECO:0000313" key="3">
    <source>
        <dbReference type="EMBL" id="CAF3433345.1"/>
    </source>
</evidence>
<dbReference type="InterPro" id="IPR050952">
    <property type="entry name" value="TRIM-NHL_E3_ligases"/>
</dbReference>
<accession>A0A818CNZ7</accession>
<feature type="repeat" description="NHL" evidence="2">
    <location>
        <begin position="240"/>
        <end position="271"/>
    </location>
</feature>
<evidence type="ECO:0008006" key="5">
    <source>
        <dbReference type="Google" id="ProtNLM"/>
    </source>
</evidence>
<dbReference type="Gene3D" id="2.40.10.500">
    <property type="match status" value="1"/>
</dbReference>
<dbReference type="PANTHER" id="PTHR24104:SF25">
    <property type="entry name" value="PROTEIN LIN-41"/>
    <property type="match status" value="1"/>
</dbReference>
<organism evidence="3 4">
    <name type="scientific">Rotaria socialis</name>
    <dbReference type="NCBI Taxonomy" id="392032"/>
    <lineage>
        <taxon>Eukaryota</taxon>
        <taxon>Metazoa</taxon>
        <taxon>Spiralia</taxon>
        <taxon>Gnathifera</taxon>
        <taxon>Rotifera</taxon>
        <taxon>Eurotatoria</taxon>
        <taxon>Bdelloidea</taxon>
        <taxon>Philodinida</taxon>
        <taxon>Philodinidae</taxon>
        <taxon>Rotaria</taxon>
    </lineage>
</organism>
<evidence type="ECO:0000313" key="4">
    <source>
        <dbReference type="Proteomes" id="UP000663833"/>
    </source>
</evidence>
<dbReference type="GO" id="GO:0061630">
    <property type="term" value="F:ubiquitin protein ligase activity"/>
    <property type="evidence" value="ECO:0007669"/>
    <property type="project" value="TreeGrafter"/>
</dbReference>
<comment type="caution">
    <text evidence="3">The sequence shown here is derived from an EMBL/GenBank/DDBJ whole genome shotgun (WGS) entry which is preliminary data.</text>
</comment>
<sequence>MYVTYIVRFKITCERCDATSICQYSQQVYYILHTTGLAESSFQFHGDFLALPLKREISFVFRFLVATPNISANTEWEQNGVTIAGDIGGGNNTNQLYYPYGICVDDDDQTVAIADYVNHRIVQWKKSDTKNGQVIAGGKGQGNQLDQLNSPTDVLIDKKMNSIIICDRWNRRVVRWSRRSGTQQGEILIDNIDCYGLAMDEQRYLYISDYERHEVRRYSPEDNNGALVAGGNDKDDGLNQLKFPTYLFVDRQQNVYVSDNKNHRVMKWNKDVKEGIVVAGGQGAGRALTQLGNPNGLFVDKLGSLYAVDSGNNRVMRWLQGAKQGTVVVGGNGQGAAANQFFYPNGLSFDQNGTLYVVDLGNNRIQRFSIE</sequence>
<reference evidence="3" key="1">
    <citation type="submission" date="2021-02" db="EMBL/GenBank/DDBJ databases">
        <authorList>
            <person name="Nowell W R."/>
        </authorList>
    </citation>
    <scope>NUCLEOTIDE SEQUENCE</scope>
</reference>
<dbReference type="SUPFAM" id="SSF101898">
    <property type="entry name" value="NHL repeat"/>
    <property type="match status" value="1"/>
</dbReference>
<dbReference type="GO" id="GO:0000209">
    <property type="term" value="P:protein polyubiquitination"/>
    <property type="evidence" value="ECO:0007669"/>
    <property type="project" value="TreeGrafter"/>
</dbReference>
<evidence type="ECO:0000256" key="2">
    <source>
        <dbReference type="PROSITE-ProRule" id="PRU00504"/>
    </source>
</evidence>
<evidence type="ECO:0000256" key="1">
    <source>
        <dbReference type="ARBA" id="ARBA00022737"/>
    </source>
</evidence>
<dbReference type="Gene3D" id="2.120.10.30">
    <property type="entry name" value="TolB, C-terminal domain"/>
    <property type="match status" value="2"/>
</dbReference>
<dbReference type="CDD" id="cd05819">
    <property type="entry name" value="NHL"/>
    <property type="match status" value="1"/>
</dbReference>
<feature type="repeat" description="NHL" evidence="2">
    <location>
        <begin position="90"/>
        <end position="127"/>
    </location>
</feature>
<dbReference type="AlphaFoldDB" id="A0A818CNZ7"/>